<proteinExistence type="predicted"/>
<protein>
    <submittedName>
        <fullName evidence="1">Uncharacterized protein</fullName>
    </submittedName>
</protein>
<dbReference type="AlphaFoldDB" id="A0A2P2NTY3"/>
<accession>A0A2P2NTY3</accession>
<dbReference type="EMBL" id="GGEC01065420">
    <property type="protein sequence ID" value="MBX45904.1"/>
    <property type="molecule type" value="Transcribed_RNA"/>
</dbReference>
<reference evidence="1" key="1">
    <citation type="submission" date="2018-02" db="EMBL/GenBank/DDBJ databases">
        <title>Rhizophora mucronata_Transcriptome.</title>
        <authorList>
            <person name="Meera S.P."/>
            <person name="Sreeshan A."/>
            <person name="Augustine A."/>
        </authorList>
    </citation>
    <scope>NUCLEOTIDE SEQUENCE</scope>
    <source>
        <tissue evidence="1">Leaf</tissue>
    </source>
</reference>
<evidence type="ECO:0000313" key="1">
    <source>
        <dbReference type="EMBL" id="MBX45904.1"/>
    </source>
</evidence>
<organism evidence="1">
    <name type="scientific">Rhizophora mucronata</name>
    <name type="common">Asiatic mangrove</name>
    <dbReference type="NCBI Taxonomy" id="61149"/>
    <lineage>
        <taxon>Eukaryota</taxon>
        <taxon>Viridiplantae</taxon>
        <taxon>Streptophyta</taxon>
        <taxon>Embryophyta</taxon>
        <taxon>Tracheophyta</taxon>
        <taxon>Spermatophyta</taxon>
        <taxon>Magnoliopsida</taxon>
        <taxon>eudicotyledons</taxon>
        <taxon>Gunneridae</taxon>
        <taxon>Pentapetalae</taxon>
        <taxon>rosids</taxon>
        <taxon>fabids</taxon>
        <taxon>Malpighiales</taxon>
        <taxon>Rhizophoraceae</taxon>
        <taxon>Rhizophora</taxon>
    </lineage>
</organism>
<name>A0A2P2NTY3_RHIMU</name>
<sequence>MSPTGIIGVLCKPNDALDISEDRSAHWVLDKGFAIKPGFTVVSTLEGSEHEEGISGWSSTV</sequence>